<proteinExistence type="inferred from homology"/>
<keyword evidence="1 3" id="KW-0963">Cytoplasm</keyword>
<evidence type="ECO:0000256" key="2">
    <source>
        <dbReference type="ARBA" id="ARBA00022884"/>
    </source>
</evidence>
<dbReference type="GO" id="GO:0003723">
    <property type="term" value="F:RNA binding"/>
    <property type="evidence" value="ECO:0007669"/>
    <property type="project" value="UniProtKB-UniRule"/>
</dbReference>
<keyword evidence="3" id="KW-0961">Cell wall biogenesis/degradation</keyword>
<dbReference type="RefSeq" id="WP_010898633.1">
    <property type="nucleotide sequence ID" value="NZ_CP040441.1"/>
</dbReference>
<dbReference type="PANTHER" id="PTHR34654">
    <property type="entry name" value="UPF0109 PROTEIN SCO5592"/>
    <property type="match status" value="1"/>
</dbReference>
<dbReference type="SUPFAM" id="SSF54814">
    <property type="entry name" value="Prokaryotic type KH domain (KH-domain type II)"/>
    <property type="match status" value="1"/>
</dbReference>
<reference evidence="4" key="1">
    <citation type="submission" date="2015-08" db="EMBL/GenBank/DDBJ databases">
        <title>Complete DNA Sequence of Pseudomonas syringae pv. actinidiae, the Causal Agent of Kiwifruit Canker Disease.</title>
        <authorList>
            <person name="Rikkerink E.H.A."/>
            <person name="Fineran P.C."/>
        </authorList>
    </citation>
    <scope>NUCLEOTIDE SEQUENCE</scope>
    <source>
        <strain evidence="4">DSM 13666</strain>
    </source>
</reference>
<evidence type="ECO:0000256" key="3">
    <source>
        <dbReference type="HAMAP-Rule" id="MF_00088"/>
    </source>
</evidence>
<dbReference type="InterPro" id="IPR009019">
    <property type="entry name" value="KH_sf_prok-type"/>
</dbReference>
<dbReference type="GeneID" id="87598001"/>
<evidence type="ECO:0000256" key="1">
    <source>
        <dbReference type="ARBA" id="ARBA00022490"/>
    </source>
</evidence>
<dbReference type="Gene3D" id="3.30.300.20">
    <property type="match status" value="1"/>
</dbReference>
<dbReference type="GO" id="GO:0005737">
    <property type="term" value="C:cytoplasm"/>
    <property type="evidence" value="ECO:0007669"/>
    <property type="project" value="UniProtKB-SubCell"/>
</dbReference>
<keyword evidence="2 3" id="KW-0694">RNA-binding</keyword>
<comment type="similarity">
    <text evidence="3">Belongs to the KhpA RNA-binding protein family.</text>
</comment>
<organism evidence="4">
    <name type="scientific">Halalkalibacterium halodurans</name>
    <name type="common">Bacillus halodurans</name>
    <dbReference type="NCBI Taxonomy" id="86665"/>
    <lineage>
        <taxon>Bacteria</taxon>
        <taxon>Bacillati</taxon>
        <taxon>Bacillota</taxon>
        <taxon>Bacilli</taxon>
        <taxon>Bacillales</taxon>
        <taxon>Bacillaceae</taxon>
        <taxon>Halalkalibacterium (ex Joshi et al. 2022)</taxon>
    </lineage>
</organism>
<dbReference type="GO" id="GO:0009252">
    <property type="term" value="P:peptidoglycan biosynthetic process"/>
    <property type="evidence" value="ECO:0007669"/>
    <property type="project" value="UniProtKB-UniRule"/>
</dbReference>
<comment type="subcellular location">
    <subcellularLocation>
        <location evidence="3">Cytoplasm</location>
    </subcellularLocation>
</comment>
<name>A0A0M0KK19_ALKHA</name>
<comment type="function">
    <text evidence="3">A probable RNA chaperone. Forms a complex with KhpB which binds to cellular RNA and controls its expression. Plays a role in peptidoglycan (PG) homeostasis and cell length regulation.</text>
</comment>
<dbReference type="InterPro" id="IPR015946">
    <property type="entry name" value="KH_dom-like_a/b"/>
</dbReference>
<dbReference type="OMA" id="GAKNNAR"/>
<sequence>MKTLVEHIAMALVDHPDDVRVSEHDDGHSLHIELSVHPDDMGKVIGKQGRTAKALRSVVYAAATKQKRRVRLDIID</sequence>
<dbReference type="InterPro" id="IPR020627">
    <property type="entry name" value="KhpA"/>
</dbReference>
<protein>
    <recommendedName>
        <fullName evidence="3">RNA-binding protein KhpA</fullName>
    </recommendedName>
    <alternativeName>
        <fullName evidence="3">KH-domain protein A</fullName>
    </alternativeName>
</protein>
<gene>
    <name evidence="3" type="primary">khpA</name>
    <name evidence="4" type="ORF">AMD02_07590</name>
</gene>
<dbReference type="AlphaFoldDB" id="A0A0M0KK19"/>
<dbReference type="HAMAP" id="MF_00088">
    <property type="entry name" value="KhpA"/>
    <property type="match status" value="1"/>
</dbReference>
<dbReference type="PROSITE" id="PS50084">
    <property type="entry name" value="KH_TYPE_1"/>
    <property type="match status" value="1"/>
</dbReference>
<dbReference type="SMR" id="A0A0M0KK19"/>
<dbReference type="PANTHER" id="PTHR34654:SF1">
    <property type="entry name" value="RNA-BINDING PROTEIN KHPA"/>
    <property type="match status" value="1"/>
</dbReference>
<dbReference type="EMBL" id="LILD01000001">
    <property type="protein sequence ID" value="KOO38743.1"/>
    <property type="molecule type" value="Genomic_DNA"/>
</dbReference>
<accession>A0A0M0KK19</accession>
<comment type="caution">
    <text evidence="4">The sequence shown here is derived from an EMBL/GenBank/DDBJ whole genome shotgun (WGS) entry which is preliminary data.</text>
</comment>
<dbReference type="GO" id="GO:0071555">
    <property type="term" value="P:cell wall organization"/>
    <property type="evidence" value="ECO:0007669"/>
    <property type="project" value="UniProtKB-KW"/>
</dbReference>
<evidence type="ECO:0000313" key="4">
    <source>
        <dbReference type="EMBL" id="KOO38743.1"/>
    </source>
</evidence>
<dbReference type="CDD" id="cd22533">
    <property type="entry name" value="KH-II_YlqC-like"/>
    <property type="match status" value="1"/>
</dbReference>
<dbReference type="Pfam" id="PF13083">
    <property type="entry name" value="KH_KhpA-B"/>
    <property type="match status" value="1"/>
</dbReference>
<dbReference type="PATRIC" id="fig|136160.3.peg.1843"/>
<keyword evidence="3" id="KW-0133">Cell shape</keyword>
<accession>A0A4Y7WWK8</accession>
<comment type="subunit">
    <text evidence="3">Forms a complex with KhpB.</text>
</comment>
<dbReference type="GO" id="GO:0008360">
    <property type="term" value="P:regulation of cell shape"/>
    <property type="evidence" value="ECO:0007669"/>
    <property type="project" value="UniProtKB-KW"/>
</dbReference>
<keyword evidence="3" id="KW-0143">Chaperone</keyword>